<dbReference type="GO" id="GO:0043023">
    <property type="term" value="F:ribosomal large subunit binding"/>
    <property type="evidence" value="ECO:0007669"/>
    <property type="project" value="InterPro"/>
</dbReference>
<sequence length="355" mass="40300">MQRLMKELICPKCGNTTHNLYENVCKNCFFKQFKLAELDPVISTQICARCGSKYERGQWTDTKHDTNTVLEKVESELLLHENADIIELGFEPQKLTPYQYIVNVYIQAEIYGMPLEEKLTTEVRVQRGVCDACSRIAAGYYEGIIQLRASNRNPTDDEKKKCDHLVRDALSRMEKKGDRLAFISNMSSSKEGTDYYIGSSGACRQICKIITSKLGGEHQESPSLFSQRDGKELYRVSYAVRLPKYVPGDILYFNNQVLQIKNCDKKAKCIDLQTGKKVIASIEDIEKAEFLGTFADAKRAVLVAIEDNAIMILDPTNYQTVTLKKPFFLTAREGEEIPVLKTEYGMIPIPEEIKA</sequence>
<evidence type="ECO:0000313" key="2">
    <source>
        <dbReference type="EMBL" id="RNI09567.1"/>
    </source>
</evidence>
<reference evidence="3 4" key="1">
    <citation type="submission" date="2016-10" db="EMBL/GenBank/DDBJ databases">
        <authorList>
            <person name="de Groot N.N."/>
        </authorList>
    </citation>
    <scope>NUCLEOTIDE SEQUENCE [LARGE SCALE GENOMIC DNA]</scope>
    <source>
        <strain evidence="3 4">Z-7982</strain>
    </source>
</reference>
<reference evidence="2 5" key="2">
    <citation type="submission" date="2018-10" db="EMBL/GenBank/DDBJ databases">
        <title>Cultivation of a novel Methanohalophilus strain from Kebrit Deep of the Red Sea and a genomic comparison of members of the genus Methanohalophilus.</title>
        <authorList>
            <person name="Guan Y."/>
            <person name="Ngugi D.K."/>
            <person name="Stingl U."/>
        </authorList>
    </citation>
    <scope>NUCLEOTIDE SEQUENCE [LARGE SCALE GENOMIC DNA]</scope>
    <source>
        <strain evidence="2 5">DSM 3094</strain>
    </source>
</reference>
<dbReference type="AlphaFoldDB" id="A0A1H2TUC4"/>
<dbReference type="EMBL" id="RJJG01000003">
    <property type="protein sequence ID" value="RNI09567.1"/>
    <property type="molecule type" value="Genomic_DNA"/>
</dbReference>
<dbReference type="PANTHER" id="PTHR12746">
    <property type="entry name" value="NONSENSE-MEDIATED MRNA DECAY PROTEIN 3"/>
    <property type="match status" value="1"/>
</dbReference>
<feature type="domain" description="Nmd3 N-terminal" evidence="1">
    <location>
        <begin position="10"/>
        <end position="242"/>
    </location>
</feature>
<protein>
    <submittedName>
        <fullName evidence="2">NMD protein affecting ribosome stability and mRNA decay</fullName>
    </submittedName>
    <submittedName>
        <fullName evidence="3">Nonsense-mediated mRNA decay protein 3</fullName>
    </submittedName>
</protein>
<dbReference type="EMBL" id="FNMU01000003">
    <property type="protein sequence ID" value="SDW47546.1"/>
    <property type="molecule type" value="Genomic_DNA"/>
</dbReference>
<dbReference type="Proteomes" id="UP000198669">
    <property type="component" value="Unassembled WGS sequence"/>
</dbReference>
<dbReference type="PANTHER" id="PTHR12746:SF2">
    <property type="entry name" value="60S RIBOSOMAL EXPORT PROTEIN NMD3"/>
    <property type="match status" value="1"/>
</dbReference>
<evidence type="ECO:0000313" key="3">
    <source>
        <dbReference type="EMBL" id="SDW47546.1"/>
    </source>
</evidence>
<dbReference type="Pfam" id="PF04981">
    <property type="entry name" value="NMD3"/>
    <property type="match status" value="1"/>
</dbReference>
<dbReference type="InterPro" id="IPR007064">
    <property type="entry name" value="Nmd3_N"/>
</dbReference>
<organism evidence="3 4">
    <name type="scientific">Methanohalophilus halophilus</name>
    <dbReference type="NCBI Taxonomy" id="2177"/>
    <lineage>
        <taxon>Archaea</taxon>
        <taxon>Methanobacteriati</taxon>
        <taxon>Methanobacteriota</taxon>
        <taxon>Stenosarchaea group</taxon>
        <taxon>Methanomicrobia</taxon>
        <taxon>Methanosarcinales</taxon>
        <taxon>Methanosarcinaceae</taxon>
        <taxon>Methanohalophilus</taxon>
    </lineage>
</organism>
<evidence type="ECO:0000313" key="4">
    <source>
        <dbReference type="Proteomes" id="UP000198669"/>
    </source>
</evidence>
<accession>A0A1H2TUC4</accession>
<evidence type="ECO:0000313" key="5">
    <source>
        <dbReference type="Proteomes" id="UP000267921"/>
    </source>
</evidence>
<dbReference type="RefSeq" id="WP_083433057.1">
    <property type="nucleotide sequence ID" value="NZ_FNMU01000003.1"/>
</dbReference>
<proteinExistence type="predicted"/>
<name>A0A1H2TUC4_9EURY</name>
<evidence type="ECO:0000259" key="1">
    <source>
        <dbReference type="Pfam" id="PF04981"/>
    </source>
</evidence>
<dbReference type="GO" id="GO:0005737">
    <property type="term" value="C:cytoplasm"/>
    <property type="evidence" value="ECO:0007669"/>
    <property type="project" value="TreeGrafter"/>
</dbReference>
<gene>
    <name evidence="2" type="ORF">EFE40_02580</name>
    <name evidence="3" type="ORF">SAMN04515625_0978</name>
</gene>
<dbReference type="Proteomes" id="UP000267921">
    <property type="component" value="Unassembled WGS sequence"/>
</dbReference>
<dbReference type="InterPro" id="IPR039768">
    <property type="entry name" value="Nmd3"/>
</dbReference>